<sequence length="516" mass="57014">MSKPTSLIIPAVTKHTATVIMAHGLGDSGAGWVSLAENWRRRQKFEEVKFIFPNAPAIPITVNMGMTMPGWYDITQFGDLQASQDERGILRSRDYFHSLIASEVQAGIPSERIVIGGFSQGGAMSIFSGITAPTKLGGIFGLSCYLLLHNKIKGFVPVENPNKETPILMGHGDSDPLVKPEWGQMTAKILGEWGWNVELKMYRGLEHSADPEEIDDVERFLNARIPAENVMGDYTGLLSFLLVVVTVVAGWYMPNIMYEKDHPVYPELQKIGREITQQVKPKAIVVFSAHWQGERSAVEVNGFENTELIYDFYGFPSHYYKETFPNKGSPSIAEHIIELLTAHNIPATSLRRGLDHGVWASFKVAFSPTSNPLLIPIIQVSLVASESPTQHLALGRAVTSLRAEGICIVVSGMAVHNLHDVRYGFAGQPRPYAESFDEALREAVETDVSHEGGVQERERKMVALLERGDARSAHPTFEHLLPVHIGVGAAGGDQGKRLFSLVEGCFSWAQFRWGEP</sequence>
<keyword evidence="18" id="KW-0812">Transmembrane</keyword>
<comment type="caution">
    <text evidence="21">The sequence shown here is derived from an EMBL/GenBank/DDBJ whole genome shotgun (WGS) entry which is preliminary data.</text>
</comment>
<dbReference type="Gene3D" id="3.40.50.1820">
    <property type="entry name" value="alpha/beta hydrolase"/>
    <property type="match status" value="1"/>
</dbReference>
<dbReference type="GO" id="GO:0016702">
    <property type="term" value="F:oxidoreductase activity, acting on single donors with incorporation of molecular oxygen, incorporation of two atoms of oxygen"/>
    <property type="evidence" value="ECO:0007669"/>
    <property type="project" value="UniProtKB-ARBA"/>
</dbReference>
<dbReference type="Pfam" id="PF02230">
    <property type="entry name" value="Abhydrolase_2"/>
    <property type="match status" value="1"/>
</dbReference>
<dbReference type="GO" id="GO:0006631">
    <property type="term" value="P:fatty acid metabolic process"/>
    <property type="evidence" value="ECO:0007669"/>
    <property type="project" value="UniProtKB-KW"/>
</dbReference>
<dbReference type="EMBL" id="MZNU01000266">
    <property type="protein sequence ID" value="OWP01641.1"/>
    <property type="molecule type" value="Genomic_DNA"/>
</dbReference>
<feature type="transmembrane region" description="Helical" evidence="18">
    <location>
        <begin position="234"/>
        <end position="253"/>
    </location>
</feature>
<keyword evidence="18" id="KW-1133">Transmembrane helix</keyword>
<dbReference type="STRING" id="503106.A0A218Z0P5"/>
<evidence type="ECO:0000256" key="9">
    <source>
        <dbReference type="ARBA" id="ARBA00022723"/>
    </source>
</evidence>
<evidence type="ECO:0000256" key="6">
    <source>
        <dbReference type="ARBA" id="ARBA00014923"/>
    </source>
</evidence>
<evidence type="ECO:0000313" key="22">
    <source>
        <dbReference type="Proteomes" id="UP000242519"/>
    </source>
</evidence>
<dbReference type="EC" id="3.1.2.22" evidence="5"/>
<keyword evidence="9" id="KW-0479">Metal-binding</keyword>
<dbReference type="FunFam" id="3.40.50.1820:FF:000010">
    <property type="entry name" value="Acyl-protein thioesterase 2"/>
    <property type="match status" value="1"/>
</dbReference>
<evidence type="ECO:0000256" key="1">
    <source>
        <dbReference type="ARBA" id="ARBA00001947"/>
    </source>
</evidence>
<dbReference type="InterPro" id="IPR014436">
    <property type="entry name" value="Extradiol_dOase_DODA"/>
</dbReference>
<dbReference type="SUPFAM" id="SSF53213">
    <property type="entry name" value="LigB-like"/>
    <property type="match status" value="1"/>
</dbReference>
<dbReference type="CDD" id="cd07363">
    <property type="entry name" value="45_DOPA_Dioxygenase"/>
    <property type="match status" value="1"/>
</dbReference>
<evidence type="ECO:0000256" key="16">
    <source>
        <dbReference type="ARBA" id="ARBA00031195"/>
    </source>
</evidence>
<comment type="catalytic activity">
    <reaction evidence="17">
        <text>S-hexadecanoyl-L-cysteinyl-[protein] + H2O = L-cysteinyl-[protein] + hexadecanoate + H(+)</text>
        <dbReference type="Rhea" id="RHEA:19233"/>
        <dbReference type="Rhea" id="RHEA-COMP:10131"/>
        <dbReference type="Rhea" id="RHEA-COMP:11032"/>
        <dbReference type="ChEBI" id="CHEBI:7896"/>
        <dbReference type="ChEBI" id="CHEBI:15377"/>
        <dbReference type="ChEBI" id="CHEBI:15378"/>
        <dbReference type="ChEBI" id="CHEBI:29950"/>
        <dbReference type="ChEBI" id="CHEBI:74151"/>
        <dbReference type="EC" id="3.1.2.22"/>
    </reaction>
</comment>
<dbReference type="Proteomes" id="UP000242519">
    <property type="component" value="Unassembled WGS sequence"/>
</dbReference>
<dbReference type="OrthoDB" id="7396853at2759"/>
<comment type="similarity">
    <text evidence="3">Belongs to the AB hydrolase superfamily. AB hydrolase 2 family.</text>
</comment>
<feature type="domain" description="Extradiol ring-cleavage dioxygenase class III enzyme subunit B" evidence="20">
    <location>
        <begin position="262"/>
        <end position="495"/>
    </location>
</feature>
<keyword evidence="22" id="KW-1185">Reference proteome</keyword>
<feature type="domain" description="Phospholipase/carboxylesterase/thioesterase" evidence="19">
    <location>
        <begin position="7"/>
        <end position="223"/>
    </location>
</feature>
<dbReference type="SUPFAM" id="SSF53474">
    <property type="entry name" value="alpha/beta-Hydrolases"/>
    <property type="match status" value="1"/>
</dbReference>
<accession>A0A218Z0P5</accession>
<evidence type="ECO:0000313" key="21">
    <source>
        <dbReference type="EMBL" id="OWP01641.1"/>
    </source>
</evidence>
<evidence type="ECO:0000256" key="15">
    <source>
        <dbReference type="ARBA" id="ARBA00029392"/>
    </source>
</evidence>
<keyword evidence="11" id="KW-0276">Fatty acid metabolism</keyword>
<comment type="cofactor">
    <cofactor evidence="1">
        <name>Zn(2+)</name>
        <dbReference type="ChEBI" id="CHEBI:29105"/>
    </cofactor>
</comment>
<dbReference type="GO" id="GO:0008474">
    <property type="term" value="F:palmitoyl-(protein) hydrolase activity"/>
    <property type="evidence" value="ECO:0007669"/>
    <property type="project" value="UniProtKB-EC"/>
</dbReference>
<dbReference type="GO" id="GO:0008198">
    <property type="term" value="F:ferrous iron binding"/>
    <property type="evidence" value="ECO:0007669"/>
    <property type="project" value="InterPro"/>
</dbReference>
<name>A0A218Z0P5_9HELO</name>
<keyword evidence="13" id="KW-0560">Oxidoreductase</keyword>
<evidence type="ECO:0000256" key="10">
    <source>
        <dbReference type="ARBA" id="ARBA00022801"/>
    </source>
</evidence>
<dbReference type="GO" id="GO:0005737">
    <property type="term" value="C:cytoplasm"/>
    <property type="evidence" value="ECO:0007669"/>
    <property type="project" value="UniProtKB-SubCell"/>
</dbReference>
<keyword evidence="14" id="KW-0443">Lipid metabolism</keyword>
<dbReference type="PANTHER" id="PTHR30096:SF0">
    <property type="entry name" value="4,5-DOPA DIOXYGENASE EXTRADIOL-LIKE PROTEIN"/>
    <property type="match status" value="1"/>
</dbReference>
<evidence type="ECO:0000256" key="7">
    <source>
        <dbReference type="ARBA" id="ARBA00022487"/>
    </source>
</evidence>
<gene>
    <name evidence="21" type="ORF">B2J93_2157</name>
</gene>
<proteinExistence type="inferred from homology"/>
<evidence type="ECO:0000256" key="14">
    <source>
        <dbReference type="ARBA" id="ARBA00023098"/>
    </source>
</evidence>
<dbReference type="InterPro" id="IPR004183">
    <property type="entry name" value="Xdiol_dOase_suB"/>
</dbReference>
<comment type="function">
    <text evidence="15">Hydrolyzes fatty acids from S-acylated cysteine residues in proteins with a strong preference for palmitoylated G-alpha proteins over other acyl substrates. Mediates the deacylation of G-alpha proteins such as GPA1 in vivo, but has weak or no activity toward palmitoylated Ras proteins. Has weak lysophospholipase activity in vitro; however such activity may not exist in vivo.</text>
</comment>
<keyword evidence="10" id="KW-0378">Hydrolase</keyword>
<comment type="similarity">
    <text evidence="4">Belongs to the DODA-type extradiol aromatic ring-opening dioxygenase family.</text>
</comment>
<dbReference type="GO" id="GO:0052689">
    <property type="term" value="F:carboxylic ester hydrolase activity"/>
    <property type="evidence" value="ECO:0007669"/>
    <property type="project" value="UniProtKB-KW"/>
</dbReference>
<dbReference type="InParanoid" id="A0A218Z0P5"/>
<evidence type="ECO:0000256" key="13">
    <source>
        <dbReference type="ARBA" id="ARBA00023002"/>
    </source>
</evidence>
<evidence type="ECO:0000256" key="12">
    <source>
        <dbReference type="ARBA" id="ARBA00022833"/>
    </source>
</evidence>
<comment type="subcellular location">
    <subcellularLocation>
        <location evidence="2">Cytoplasm</location>
    </subcellularLocation>
</comment>
<keyword evidence="12" id="KW-0862">Zinc</keyword>
<evidence type="ECO:0000256" key="8">
    <source>
        <dbReference type="ARBA" id="ARBA00022490"/>
    </source>
</evidence>
<evidence type="ECO:0000256" key="17">
    <source>
        <dbReference type="ARBA" id="ARBA00047337"/>
    </source>
</evidence>
<keyword evidence="18" id="KW-0472">Membrane</keyword>
<reference evidence="21 22" key="1">
    <citation type="submission" date="2017-04" db="EMBL/GenBank/DDBJ databases">
        <title>Draft genome sequence of Marssonina coronaria NL1: causal agent of apple blotch.</title>
        <authorList>
            <person name="Cheng Q."/>
        </authorList>
    </citation>
    <scope>NUCLEOTIDE SEQUENCE [LARGE SCALE GENOMIC DNA]</scope>
    <source>
        <strain evidence="21 22">NL1</strain>
    </source>
</reference>
<evidence type="ECO:0000256" key="4">
    <source>
        <dbReference type="ARBA" id="ARBA00007581"/>
    </source>
</evidence>
<evidence type="ECO:0000256" key="3">
    <source>
        <dbReference type="ARBA" id="ARBA00006499"/>
    </source>
</evidence>
<evidence type="ECO:0000256" key="18">
    <source>
        <dbReference type="SAM" id="Phobius"/>
    </source>
</evidence>
<evidence type="ECO:0000256" key="5">
    <source>
        <dbReference type="ARBA" id="ARBA00012423"/>
    </source>
</evidence>
<dbReference type="PANTHER" id="PTHR30096">
    <property type="entry name" value="4,5-DOPA DIOXYGENASE EXTRADIOL-LIKE PROTEIN"/>
    <property type="match status" value="1"/>
</dbReference>
<protein>
    <recommendedName>
        <fullName evidence="6">Acyl-protein thioesterase 1</fullName>
        <ecNumber evidence="5">3.1.2.22</ecNumber>
    </recommendedName>
    <alternativeName>
        <fullName evidence="16">Palmitoyl-protein hydrolase</fullName>
    </alternativeName>
</protein>
<evidence type="ECO:0000256" key="11">
    <source>
        <dbReference type="ARBA" id="ARBA00022832"/>
    </source>
</evidence>
<organism evidence="21 22">
    <name type="scientific">Diplocarpon coronariae</name>
    <dbReference type="NCBI Taxonomy" id="2795749"/>
    <lineage>
        <taxon>Eukaryota</taxon>
        <taxon>Fungi</taxon>
        <taxon>Dikarya</taxon>
        <taxon>Ascomycota</taxon>
        <taxon>Pezizomycotina</taxon>
        <taxon>Leotiomycetes</taxon>
        <taxon>Helotiales</taxon>
        <taxon>Drepanopezizaceae</taxon>
        <taxon>Diplocarpon</taxon>
    </lineage>
</organism>
<evidence type="ECO:0000259" key="19">
    <source>
        <dbReference type="Pfam" id="PF02230"/>
    </source>
</evidence>
<dbReference type="Pfam" id="PF02900">
    <property type="entry name" value="LigB"/>
    <property type="match status" value="1"/>
</dbReference>
<evidence type="ECO:0000256" key="2">
    <source>
        <dbReference type="ARBA" id="ARBA00004496"/>
    </source>
</evidence>
<dbReference type="InterPro" id="IPR003140">
    <property type="entry name" value="PLipase/COase/thioEstase"/>
</dbReference>
<dbReference type="AlphaFoldDB" id="A0A218Z0P5"/>
<keyword evidence="8" id="KW-0963">Cytoplasm</keyword>
<dbReference type="InterPro" id="IPR029058">
    <property type="entry name" value="AB_hydrolase_fold"/>
</dbReference>
<evidence type="ECO:0000259" key="20">
    <source>
        <dbReference type="Pfam" id="PF02900"/>
    </source>
</evidence>
<dbReference type="Gene3D" id="3.40.830.10">
    <property type="entry name" value="LigB-like"/>
    <property type="match status" value="1"/>
</dbReference>
<dbReference type="GO" id="GO:0008270">
    <property type="term" value="F:zinc ion binding"/>
    <property type="evidence" value="ECO:0007669"/>
    <property type="project" value="InterPro"/>
</dbReference>
<keyword evidence="7" id="KW-0719">Serine esterase</keyword>